<keyword evidence="1" id="KW-1133">Transmembrane helix</keyword>
<sequence length="474" mass="52520">MHQRSESAFPASGSAADPCLHFDIQVTGPSERVRRWTCGSRLTMEKAVFAESANLDHPALGTLSTLGETADLHDVQLTTVGPVRMEVDLEPHRGPRHGTLSGTAEEQRRVVGMLARWAWGEDGTELTDLVLRAPTPDNSSDRPPLSERLREQGWDAADMWLLTSLAPRMMEHRTPWCLRAVRVVYGGAGALMVWHPIAEDHDWNPNEPLPPGKRYLVPLPECRRRHGQLTAIAGTDGTAEAGRLVQDIMQHHDWTEWQLTQRVERWERQFFALARDGAFEAHLDARHLGVALDETHQLLGMLRRINRDMARRGRLGWLPQPEVAPIEESVTSLRLEVQRRTERVETRLDQLNGSLREGWTLLSSAAGGARLQLDRETSERTQGFQNAAGLVAALVLVPGLVLSLYGAEVKGLPGMDGSFGLVAMAAYAAVGALSTFSTLRAMAYRKRMGAMLILIAGFFALVLTTVLLITLGWD</sequence>
<evidence type="ECO:0000313" key="2">
    <source>
        <dbReference type="EMBL" id="OJF13773.1"/>
    </source>
</evidence>
<evidence type="ECO:0000313" key="3">
    <source>
        <dbReference type="Proteomes" id="UP000182486"/>
    </source>
</evidence>
<proteinExistence type="predicted"/>
<reference evidence="2 3" key="1">
    <citation type="submission" date="2016-09" db="EMBL/GenBank/DDBJ databases">
        <title>Couchioplanes caeruleus draft genome sequence.</title>
        <authorList>
            <person name="Sheehan J."/>
            <person name="Caffrey P."/>
        </authorList>
    </citation>
    <scope>NUCLEOTIDE SEQUENCE [LARGE SCALE GENOMIC DNA]</scope>
    <source>
        <strain evidence="2 3">DSM 43634</strain>
    </source>
</reference>
<accession>A0A1K0FLP8</accession>
<dbReference type="EMBL" id="MEIA01000134">
    <property type="protein sequence ID" value="OJF13773.1"/>
    <property type="molecule type" value="Genomic_DNA"/>
</dbReference>
<evidence type="ECO:0008006" key="4">
    <source>
        <dbReference type="Google" id="ProtNLM"/>
    </source>
</evidence>
<keyword evidence="1" id="KW-0472">Membrane</keyword>
<feature type="transmembrane region" description="Helical" evidence="1">
    <location>
        <begin position="451"/>
        <end position="473"/>
    </location>
</feature>
<organism evidence="2 3">
    <name type="scientific">Couchioplanes caeruleus subsp. caeruleus</name>
    <dbReference type="NCBI Taxonomy" id="56427"/>
    <lineage>
        <taxon>Bacteria</taxon>
        <taxon>Bacillati</taxon>
        <taxon>Actinomycetota</taxon>
        <taxon>Actinomycetes</taxon>
        <taxon>Micromonosporales</taxon>
        <taxon>Micromonosporaceae</taxon>
        <taxon>Couchioplanes</taxon>
    </lineage>
</organism>
<keyword evidence="1" id="KW-0812">Transmembrane</keyword>
<keyword evidence="3" id="KW-1185">Reference proteome</keyword>
<dbReference type="AlphaFoldDB" id="A0A1K0FLP8"/>
<name>A0A1K0FLP8_9ACTN</name>
<comment type="caution">
    <text evidence="2">The sequence shown here is derived from an EMBL/GenBank/DDBJ whole genome shotgun (WGS) entry which is preliminary data.</text>
</comment>
<evidence type="ECO:0000256" key="1">
    <source>
        <dbReference type="SAM" id="Phobius"/>
    </source>
</evidence>
<protein>
    <recommendedName>
        <fullName evidence="4">CorA-like Mg2+ transporter protein</fullName>
    </recommendedName>
</protein>
<feature type="transmembrane region" description="Helical" evidence="1">
    <location>
        <begin position="387"/>
        <end position="407"/>
    </location>
</feature>
<dbReference type="Proteomes" id="UP000182486">
    <property type="component" value="Unassembled WGS sequence"/>
</dbReference>
<feature type="transmembrane region" description="Helical" evidence="1">
    <location>
        <begin position="419"/>
        <end position="439"/>
    </location>
</feature>
<gene>
    <name evidence="2" type="ORF">BG844_13445</name>
</gene>